<evidence type="ECO:0000313" key="2">
    <source>
        <dbReference type="EMBL" id="KAK4104985.1"/>
    </source>
</evidence>
<feature type="compositionally biased region" description="Basic and acidic residues" evidence="1">
    <location>
        <begin position="68"/>
        <end position="86"/>
    </location>
</feature>
<dbReference type="Proteomes" id="UP001305647">
    <property type="component" value="Unassembled WGS sequence"/>
</dbReference>
<evidence type="ECO:0000256" key="1">
    <source>
        <dbReference type="SAM" id="MobiDB-lite"/>
    </source>
</evidence>
<proteinExistence type="predicted"/>
<name>A0AAN6Q7H7_9PEZI</name>
<dbReference type="AlphaFoldDB" id="A0AAN6Q7H7"/>
<feature type="region of interest" description="Disordered" evidence="1">
    <location>
        <begin position="62"/>
        <end position="90"/>
    </location>
</feature>
<reference evidence="2" key="1">
    <citation type="journal article" date="2023" name="Mol. Phylogenet. Evol.">
        <title>Genome-scale phylogeny and comparative genomics of the fungal order Sordariales.</title>
        <authorList>
            <person name="Hensen N."/>
            <person name="Bonometti L."/>
            <person name="Westerberg I."/>
            <person name="Brannstrom I.O."/>
            <person name="Guillou S."/>
            <person name="Cros-Aarteil S."/>
            <person name="Calhoun S."/>
            <person name="Haridas S."/>
            <person name="Kuo A."/>
            <person name="Mondo S."/>
            <person name="Pangilinan J."/>
            <person name="Riley R."/>
            <person name="LaButti K."/>
            <person name="Andreopoulos B."/>
            <person name="Lipzen A."/>
            <person name="Chen C."/>
            <person name="Yan M."/>
            <person name="Daum C."/>
            <person name="Ng V."/>
            <person name="Clum A."/>
            <person name="Steindorff A."/>
            <person name="Ohm R.A."/>
            <person name="Martin F."/>
            <person name="Silar P."/>
            <person name="Natvig D.O."/>
            <person name="Lalanne C."/>
            <person name="Gautier V."/>
            <person name="Ament-Velasquez S.L."/>
            <person name="Kruys A."/>
            <person name="Hutchinson M.I."/>
            <person name="Powell A.J."/>
            <person name="Barry K."/>
            <person name="Miller A.N."/>
            <person name="Grigoriev I.V."/>
            <person name="Debuchy R."/>
            <person name="Gladieux P."/>
            <person name="Hiltunen Thoren M."/>
            <person name="Johannesson H."/>
        </authorList>
    </citation>
    <scope>NUCLEOTIDE SEQUENCE</scope>
    <source>
        <strain evidence="2">CBS 757.83</strain>
    </source>
</reference>
<gene>
    <name evidence="2" type="ORF">N658DRAFT_418743</name>
</gene>
<sequence length="161" mass="18507">MAFDESIRALIDTYANCISLVKAFGQSRRDNGPVDARHQHSRLRKYLRSDRSMVERAYSTRLSKAGSRLKEGDVLRSSEKSPEAPKNKTAVPNRISILSFSSDSTKLGEIPERKWRSVMHYSLTDPNGDEYNVPPVFPLKPYTVEVRERRFLGFFRRRKGA</sequence>
<accession>A0AAN6Q7H7</accession>
<dbReference type="EMBL" id="MU863626">
    <property type="protein sequence ID" value="KAK4104985.1"/>
    <property type="molecule type" value="Genomic_DNA"/>
</dbReference>
<organism evidence="2 3">
    <name type="scientific">Parathielavia hyrcaniae</name>
    <dbReference type="NCBI Taxonomy" id="113614"/>
    <lineage>
        <taxon>Eukaryota</taxon>
        <taxon>Fungi</taxon>
        <taxon>Dikarya</taxon>
        <taxon>Ascomycota</taxon>
        <taxon>Pezizomycotina</taxon>
        <taxon>Sordariomycetes</taxon>
        <taxon>Sordariomycetidae</taxon>
        <taxon>Sordariales</taxon>
        <taxon>Chaetomiaceae</taxon>
        <taxon>Parathielavia</taxon>
    </lineage>
</organism>
<protein>
    <submittedName>
        <fullName evidence="2">Uncharacterized protein</fullName>
    </submittedName>
</protein>
<evidence type="ECO:0000313" key="3">
    <source>
        <dbReference type="Proteomes" id="UP001305647"/>
    </source>
</evidence>
<reference evidence="2" key="2">
    <citation type="submission" date="2023-05" db="EMBL/GenBank/DDBJ databases">
        <authorList>
            <consortium name="Lawrence Berkeley National Laboratory"/>
            <person name="Steindorff A."/>
            <person name="Hensen N."/>
            <person name="Bonometti L."/>
            <person name="Westerberg I."/>
            <person name="Brannstrom I.O."/>
            <person name="Guillou S."/>
            <person name="Cros-Aarteil S."/>
            <person name="Calhoun S."/>
            <person name="Haridas S."/>
            <person name="Kuo A."/>
            <person name="Mondo S."/>
            <person name="Pangilinan J."/>
            <person name="Riley R."/>
            <person name="Labutti K."/>
            <person name="Andreopoulos B."/>
            <person name="Lipzen A."/>
            <person name="Chen C."/>
            <person name="Yanf M."/>
            <person name="Daum C."/>
            <person name="Ng V."/>
            <person name="Clum A."/>
            <person name="Ohm R."/>
            <person name="Martin F."/>
            <person name="Silar P."/>
            <person name="Natvig D."/>
            <person name="Lalanne C."/>
            <person name="Gautier V."/>
            <person name="Ament-Velasquez S.L."/>
            <person name="Kruys A."/>
            <person name="Hutchinson M.I."/>
            <person name="Powell A.J."/>
            <person name="Barry K."/>
            <person name="Miller A.N."/>
            <person name="Grigoriev I.V."/>
            <person name="Debuchy R."/>
            <person name="Gladieux P."/>
            <person name="Thoren M.H."/>
            <person name="Johannesson H."/>
        </authorList>
    </citation>
    <scope>NUCLEOTIDE SEQUENCE</scope>
    <source>
        <strain evidence="2">CBS 757.83</strain>
    </source>
</reference>
<keyword evidence="3" id="KW-1185">Reference proteome</keyword>
<comment type="caution">
    <text evidence="2">The sequence shown here is derived from an EMBL/GenBank/DDBJ whole genome shotgun (WGS) entry which is preliminary data.</text>
</comment>